<keyword evidence="5" id="KW-0808">Transferase</keyword>
<feature type="transmembrane region" description="Helical" evidence="11">
    <location>
        <begin position="418"/>
        <end position="444"/>
    </location>
</feature>
<dbReference type="GO" id="GO:0006031">
    <property type="term" value="P:chitin biosynthetic process"/>
    <property type="evidence" value="ECO:0007669"/>
    <property type="project" value="TreeGrafter"/>
</dbReference>
<dbReference type="EC" id="2.4.1.16" evidence="2"/>
<organism evidence="12 13">
    <name type="scientific">Basidiobolus meristosporus CBS 931.73</name>
    <dbReference type="NCBI Taxonomy" id="1314790"/>
    <lineage>
        <taxon>Eukaryota</taxon>
        <taxon>Fungi</taxon>
        <taxon>Fungi incertae sedis</taxon>
        <taxon>Zoopagomycota</taxon>
        <taxon>Entomophthoromycotina</taxon>
        <taxon>Basidiobolomycetes</taxon>
        <taxon>Basidiobolales</taxon>
        <taxon>Basidiobolaceae</taxon>
        <taxon>Basidiobolus</taxon>
    </lineage>
</organism>
<evidence type="ECO:0000256" key="7">
    <source>
        <dbReference type="ARBA" id="ARBA00022989"/>
    </source>
</evidence>
<keyword evidence="3" id="KW-1003">Cell membrane</keyword>
<evidence type="ECO:0000256" key="9">
    <source>
        <dbReference type="ARBA" id="ARBA00023180"/>
    </source>
</evidence>
<dbReference type="GO" id="GO:0016020">
    <property type="term" value="C:membrane"/>
    <property type="evidence" value="ECO:0007669"/>
    <property type="project" value="UniProtKB-SubCell"/>
</dbReference>
<sequence length="613" mass="69967">MLVTCYSESEKSIRATLDSLALSTYDDKHKLLFIVCDGDVTGSGNDKSTPEITLSMLEPWDSQLLSPEPKPYISIGQGAMRKNMAQVHVGFYSCQGRRVPMVVIVKCGFGEERKRPRAGNRGKRDSQLILIQWLSKICVNGKLTPLEFELFERIGSLMDTSPDKFEIVLMVDADTYVEPESVSIMVDAMNKDPMVMGLCGETKVANKRKSWVTMIQVYEYYTSHHLGKAFESIFGGVTCLPGCFCMYRIKAPKQDNQSVPILANPDIVSAYSTNVVDTLHKKNLLLLGEDRYLTTLMLRTFPKRKLIFVSSAICKTVVPEDFKVLLSQRRRWINSTVHNLLELMLVSELCGIFCCSMQFFVTLELIQTVTMPSSCIFLLYLIFKAAYGADVLLPLIFIGSIFILQSVVILLTTRKFVYLLWMLVFILATPIWNLILPIYAFWHFDDFTWGATRKLSSNVKGEGLIEEEIDPFEDDILEKYWSEWKDEKENDNETRKSPQHPYFKTERFPAPQSHVPLVYTTPRPVENATCKLPELLFDRFSANEIQQKRGFSRLSQPTPTYLPEMASPYYVQPKKPSTSTNNSLTPPDRAMNRRSRLIGPRVMSTPSSPHHYE</sequence>
<dbReference type="CDD" id="cd04190">
    <property type="entry name" value="Chitin_synth_C"/>
    <property type="match status" value="1"/>
</dbReference>
<feature type="region of interest" description="Disordered" evidence="10">
    <location>
        <begin position="488"/>
        <end position="507"/>
    </location>
</feature>
<dbReference type="OrthoDB" id="370884at2759"/>
<dbReference type="Gene3D" id="3.90.550.10">
    <property type="entry name" value="Spore Coat Polysaccharide Biosynthesis Protein SpsA, Chain A"/>
    <property type="match status" value="1"/>
</dbReference>
<dbReference type="STRING" id="1314790.A0A1Y1Y0S2"/>
<dbReference type="AlphaFoldDB" id="A0A1Y1Y0S2"/>
<evidence type="ECO:0000256" key="6">
    <source>
        <dbReference type="ARBA" id="ARBA00022692"/>
    </source>
</evidence>
<dbReference type="GO" id="GO:0071944">
    <property type="term" value="C:cell periphery"/>
    <property type="evidence" value="ECO:0007669"/>
    <property type="project" value="TreeGrafter"/>
</dbReference>
<evidence type="ECO:0000256" key="11">
    <source>
        <dbReference type="SAM" id="Phobius"/>
    </source>
</evidence>
<gene>
    <name evidence="12" type="ORF">K493DRAFT_264324</name>
</gene>
<evidence type="ECO:0000256" key="2">
    <source>
        <dbReference type="ARBA" id="ARBA00012543"/>
    </source>
</evidence>
<proteinExistence type="predicted"/>
<evidence type="ECO:0000256" key="10">
    <source>
        <dbReference type="SAM" id="MobiDB-lite"/>
    </source>
</evidence>
<evidence type="ECO:0000256" key="8">
    <source>
        <dbReference type="ARBA" id="ARBA00023136"/>
    </source>
</evidence>
<dbReference type="PANTHER" id="PTHR22914">
    <property type="entry name" value="CHITIN SYNTHASE"/>
    <property type="match status" value="1"/>
</dbReference>
<keyword evidence="6 11" id="KW-0812">Transmembrane</keyword>
<evidence type="ECO:0000313" key="12">
    <source>
        <dbReference type="EMBL" id="ORX91603.1"/>
    </source>
</evidence>
<evidence type="ECO:0000313" key="13">
    <source>
        <dbReference type="Proteomes" id="UP000193498"/>
    </source>
</evidence>
<keyword evidence="13" id="KW-1185">Reference proteome</keyword>
<keyword evidence="8 11" id="KW-0472">Membrane</keyword>
<comment type="caution">
    <text evidence="12">The sequence shown here is derived from an EMBL/GenBank/DDBJ whole genome shotgun (WGS) entry which is preliminary data.</text>
</comment>
<keyword evidence="4" id="KW-0328">Glycosyltransferase</keyword>
<evidence type="ECO:0000256" key="3">
    <source>
        <dbReference type="ARBA" id="ARBA00022475"/>
    </source>
</evidence>
<feature type="transmembrane region" description="Helical" evidence="11">
    <location>
        <begin position="392"/>
        <end position="412"/>
    </location>
</feature>
<dbReference type="Pfam" id="PF03142">
    <property type="entry name" value="Chitin_synth_2"/>
    <property type="match status" value="1"/>
</dbReference>
<dbReference type="GO" id="GO:0004100">
    <property type="term" value="F:chitin synthase activity"/>
    <property type="evidence" value="ECO:0007669"/>
    <property type="project" value="UniProtKB-EC"/>
</dbReference>
<feature type="compositionally biased region" description="Polar residues" evidence="10">
    <location>
        <begin position="604"/>
        <end position="613"/>
    </location>
</feature>
<accession>A0A1Y1Y0S2</accession>
<protein>
    <recommendedName>
        <fullName evidence="2">chitin synthase</fullName>
        <ecNumber evidence="2">2.4.1.16</ecNumber>
    </recommendedName>
</protein>
<reference evidence="12 13" key="1">
    <citation type="submission" date="2016-07" db="EMBL/GenBank/DDBJ databases">
        <title>Pervasive Adenine N6-methylation of Active Genes in Fungi.</title>
        <authorList>
            <consortium name="DOE Joint Genome Institute"/>
            <person name="Mondo S.J."/>
            <person name="Dannebaum R.O."/>
            <person name="Kuo R.C."/>
            <person name="Labutti K."/>
            <person name="Haridas S."/>
            <person name="Kuo A."/>
            <person name="Salamov A."/>
            <person name="Ahrendt S.R."/>
            <person name="Lipzen A."/>
            <person name="Sullivan W."/>
            <person name="Andreopoulos W.B."/>
            <person name="Clum A."/>
            <person name="Lindquist E."/>
            <person name="Daum C."/>
            <person name="Ramamoorthy G.K."/>
            <person name="Gryganskyi A."/>
            <person name="Culley D."/>
            <person name="Magnuson J.K."/>
            <person name="James T.Y."/>
            <person name="O'Malley M.A."/>
            <person name="Stajich J.E."/>
            <person name="Spatafora J.W."/>
            <person name="Visel A."/>
            <person name="Grigoriev I.V."/>
        </authorList>
    </citation>
    <scope>NUCLEOTIDE SEQUENCE [LARGE SCALE GENOMIC DNA]</scope>
    <source>
        <strain evidence="12 13">CBS 931.73</strain>
    </source>
</reference>
<keyword evidence="9" id="KW-0325">Glycoprotein</keyword>
<dbReference type="InterPro" id="IPR029044">
    <property type="entry name" value="Nucleotide-diphossugar_trans"/>
</dbReference>
<keyword evidence="7 11" id="KW-1133">Transmembrane helix</keyword>
<dbReference type="GO" id="GO:0030428">
    <property type="term" value="C:cell septum"/>
    <property type="evidence" value="ECO:0007669"/>
    <property type="project" value="TreeGrafter"/>
</dbReference>
<dbReference type="Proteomes" id="UP000193498">
    <property type="component" value="Unassembled WGS sequence"/>
</dbReference>
<feature type="region of interest" description="Disordered" evidence="10">
    <location>
        <begin position="548"/>
        <end position="613"/>
    </location>
</feature>
<name>A0A1Y1Y0S2_9FUNG</name>
<comment type="subcellular location">
    <subcellularLocation>
        <location evidence="1">Cell membrane</location>
        <topology evidence="1">Multi-pass membrane protein</topology>
    </subcellularLocation>
</comment>
<evidence type="ECO:0000256" key="5">
    <source>
        <dbReference type="ARBA" id="ARBA00022679"/>
    </source>
</evidence>
<dbReference type="PANTHER" id="PTHR22914:SF16">
    <property type="entry name" value="CHITIN SYNTHASE 3"/>
    <property type="match status" value="1"/>
</dbReference>
<feature type="compositionally biased region" description="Polar residues" evidence="10">
    <location>
        <begin position="575"/>
        <end position="585"/>
    </location>
</feature>
<dbReference type="EMBL" id="MCFE01000314">
    <property type="protein sequence ID" value="ORX91603.1"/>
    <property type="molecule type" value="Genomic_DNA"/>
</dbReference>
<evidence type="ECO:0000256" key="1">
    <source>
        <dbReference type="ARBA" id="ARBA00004651"/>
    </source>
</evidence>
<dbReference type="SUPFAM" id="SSF53448">
    <property type="entry name" value="Nucleotide-diphospho-sugar transferases"/>
    <property type="match status" value="1"/>
</dbReference>
<evidence type="ECO:0000256" key="4">
    <source>
        <dbReference type="ARBA" id="ARBA00022676"/>
    </source>
</evidence>
<dbReference type="InterPro" id="IPR004835">
    <property type="entry name" value="Chitin_synth"/>
</dbReference>
<dbReference type="InParanoid" id="A0A1Y1Y0S2"/>